<comment type="catalytic activity">
    <reaction evidence="6">
        <text>UDP-N-acetyl-alpha-D-glucosamine + ATP = UDP-N-acetyl-alpha-D-glucosamine 3'-phosphate + ADP + H(+)</text>
        <dbReference type="Rhea" id="RHEA:32671"/>
        <dbReference type="ChEBI" id="CHEBI:15378"/>
        <dbReference type="ChEBI" id="CHEBI:30616"/>
        <dbReference type="ChEBI" id="CHEBI:57705"/>
        <dbReference type="ChEBI" id="CHEBI:64353"/>
        <dbReference type="ChEBI" id="CHEBI:456216"/>
        <dbReference type="EC" id="2.7.1.176"/>
    </reaction>
</comment>
<evidence type="ECO:0000256" key="4">
    <source>
        <dbReference type="ARBA" id="ARBA00022840"/>
    </source>
</evidence>
<dbReference type="InterPro" id="IPR010488">
    <property type="entry name" value="Zeta_toxin_domain"/>
</dbReference>
<evidence type="ECO:0000256" key="3">
    <source>
        <dbReference type="ARBA" id="ARBA00022741"/>
    </source>
</evidence>
<accession>A0ABY1VNK5</accession>
<dbReference type="InterPro" id="IPR027417">
    <property type="entry name" value="P-loop_NTPase"/>
</dbReference>
<dbReference type="GO" id="GO:0016301">
    <property type="term" value="F:kinase activity"/>
    <property type="evidence" value="ECO:0007669"/>
    <property type="project" value="UniProtKB-KW"/>
</dbReference>
<comment type="caution">
    <text evidence="8">The sequence shown here is derived from an EMBL/GenBank/DDBJ whole genome shotgun (WGS) entry which is preliminary data.</text>
</comment>
<sequence length="315" mass="34094">MIDEAIRARAWRDTREKLFSSAAPSPSQVLLSIGAQPGAGKTRALDSSLRRFYPGQSFVQVIGDDLRRQHPAYAQLCASPDPELMPRQTAELSAWLVGQALEYAAAHSYSTVVEGTLRRPETTLGTIHQFATAGASTHLVVLGVSPADSWTGCIDRYLSALEVGQAARWTTLEAHDAGLEGTPGTLRAAESDPAVHHISVVDRSGTVHYDNTRSPDGAWRNPARAVEMLEKLRQHPTDPQELAARIEALAERAARLGAPTSVRAGIERARELAQHKPTAVVGTKAEVLEALHSKARAHTMEPRANSVARNNAHRL</sequence>
<evidence type="ECO:0000256" key="1">
    <source>
        <dbReference type="ARBA" id="ARBA00009104"/>
    </source>
</evidence>
<evidence type="ECO:0000259" key="7">
    <source>
        <dbReference type="Pfam" id="PF06414"/>
    </source>
</evidence>
<dbReference type="RefSeq" id="WP_111836630.1">
    <property type="nucleotide sequence ID" value="NZ_UAPQ01000007.1"/>
</dbReference>
<dbReference type="Pfam" id="PF06414">
    <property type="entry name" value="Zeta_toxin"/>
    <property type="match status" value="1"/>
</dbReference>
<feature type="domain" description="Zeta toxin" evidence="7">
    <location>
        <begin position="26"/>
        <end position="212"/>
    </location>
</feature>
<dbReference type="SUPFAM" id="SSF52540">
    <property type="entry name" value="P-loop containing nucleoside triphosphate hydrolases"/>
    <property type="match status" value="1"/>
</dbReference>
<proteinExistence type="inferred from homology"/>
<comment type="similarity">
    <text evidence="1">Belongs to the zeta toxin family.</text>
</comment>
<protein>
    <recommendedName>
        <fullName evidence="5">UDP-N-acetylglucosamine kinase</fullName>
        <ecNumber evidence="2">2.7.1.176</ecNumber>
    </recommendedName>
    <alternativeName>
        <fullName evidence="5">UDP-N-acetylglucosamine kinase</fullName>
    </alternativeName>
</protein>
<evidence type="ECO:0000313" key="9">
    <source>
        <dbReference type="Proteomes" id="UP000250006"/>
    </source>
</evidence>
<gene>
    <name evidence="8" type="ORF">NCTC11535_01363</name>
</gene>
<keyword evidence="3" id="KW-0547">Nucleotide-binding</keyword>
<evidence type="ECO:0000256" key="2">
    <source>
        <dbReference type="ARBA" id="ARBA00011963"/>
    </source>
</evidence>
<evidence type="ECO:0000313" key="8">
    <source>
        <dbReference type="EMBL" id="SPT53688.1"/>
    </source>
</evidence>
<organism evidence="8 9">
    <name type="scientific">Actinomyces bovis</name>
    <dbReference type="NCBI Taxonomy" id="1658"/>
    <lineage>
        <taxon>Bacteria</taxon>
        <taxon>Bacillati</taxon>
        <taxon>Actinomycetota</taxon>
        <taxon>Actinomycetes</taxon>
        <taxon>Actinomycetales</taxon>
        <taxon>Actinomycetaceae</taxon>
        <taxon>Actinomyces</taxon>
    </lineage>
</organism>
<keyword evidence="8" id="KW-0418">Kinase</keyword>
<name>A0ABY1VNK5_9ACTO</name>
<evidence type="ECO:0000256" key="6">
    <source>
        <dbReference type="ARBA" id="ARBA00048178"/>
    </source>
</evidence>
<keyword evidence="4" id="KW-0067">ATP-binding</keyword>
<keyword evidence="8" id="KW-0808">Transferase</keyword>
<evidence type="ECO:0000256" key="5">
    <source>
        <dbReference type="ARBA" id="ARBA00032897"/>
    </source>
</evidence>
<keyword evidence="9" id="KW-1185">Reference proteome</keyword>
<reference evidence="8 9" key="1">
    <citation type="submission" date="2018-06" db="EMBL/GenBank/DDBJ databases">
        <authorList>
            <consortium name="Pathogen Informatics"/>
            <person name="Doyle S."/>
        </authorList>
    </citation>
    <scope>NUCLEOTIDE SEQUENCE [LARGE SCALE GENOMIC DNA]</scope>
    <source>
        <strain evidence="8 9">NCTC11535</strain>
    </source>
</reference>
<dbReference type="EMBL" id="UAPQ01000007">
    <property type="protein sequence ID" value="SPT53688.1"/>
    <property type="molecule type" value="Genomic_DNA"/>
</dbReference>
<dbReference type="Proteomes" id="UP000250006">
    <property type="component" value="Unassembled WGS sequence"/>
</dbReference>
<dbReference type="Gene3D" id="3.40.50.300">
    <property type="entry name" value="P-loop containing nucleotide triphosphate hydrolases"/>
    <property type="match status" value="1"/>
</dbReference>
<dbReference type="EC" id="2.7.1.176" evidence="2"/>